<dbReference type="AlphaFoldDB" id="A0A2T7C1K7"/>
<dbReference type="Proteomes" id="UP000244336">
    <property type="component" value="Chromosome 9"/>
</dbReference>
<dbReference type="EMBL" id="CM009757">
    <property type="protein sequence ID" value="PUZ37195.1"/>
    <property type="molecule type" value="Genomic_DNA"/>
</dbReference>
<accession>A0A2T7C1K7</accession>
<dbReference type="Gramene" id="PUZ37195">
    <property type="protein sequence ID" value="PUZ37195"/>
    <property type="gene ID" value="GQ55_9G099300"/>
</dbReference>
<proteinExistence type="predicted"/>
<evidence type="ECO:0000256" key="1">
    <source>
        <dbReference type="SAM" id="MobiDB-lite"/>
    </source>
</evidence>
<sequence length="180" mass="20161">MFCKAAPDNCKYPLAWIVMNNRDPIICKSPPILVYLLGFLPAPCSRPQSRSSFNLSSPSTSAPLRSPSFPTKDRSRSLGRQPRIRDERTATAQFTRPLRVRDGARLVLPAGRALLPDAAGHEGPCRPGAAQAHRRRLDWQRRGTPRTRTAAELWPRLVAELRASNLRANIDDLKESFQLI</sequence>
<feature type="region of interest" description="Disordered" evidence="1">
    <location>
        <begin position="50"/>
        <end position="90"/>
    </location>
</feature>
<evidence type="ECO:0000313" key="2">
    <source>
        <dbReference type="EMBL" id="PUZ37195.1"/>
    </source>
</evidence>
<evidence type="ECO:0000313" key="3">
    <source>
        <dbReference type="Proteomes" id="UP000244336"/>
    </source>
</evidence>
<reference evidence="2 3" key="1">
    <citation type="submission" date="2018-04" db="EMBL/GenBank/DDBJ databases">
        <title>WGS assembly of Panicum hallii var. hallii HAL2.</title>
        <authorList>
            <person name="Lovell J."/>
            <person name="Jenkins J."/>
            <person name="Lowry D."/>
            <person name="Mamidi S."/>
            <person name="Sreedasyam A."/>
            <person name="Weng X."/>
            <person name="Barry K."/>
            <person name="Bonette J."/>
            <person name="Campitelli B."/>
            <person name="Daum C."/>
            <person name="Gordon S."/>
            <person name="Gould B."/>
            <person name="Lipzen A."/>
            <person name="MacQueen A."/>
            <person name="Palacio-Mejia J."/>
            <person name="Plott C."/>
            <person name="Shakirov E."/>
            <person name="Shu S."/>
            <person name="Yoshinaga Y."/>
            <person name="Zane M."/>
            <person name="Rokhsar D."/>
            <person name="Grimwood J."/>
            <person name="Schmutz J."/>
            <person name="Juenger T."/>
        </authorList>
    </citation>
    <scope>NUCLEOTIDE SEQUENCE [LARGE SCALE GENOMIC DNA]</scope>
    <source>
        <strain evidence="3">cv. HAL2</strain>
    </source>
</reference>
<organism evidence="2 3">
    <name type="scientific">Panicum hallii var. hallii</name>
    <dbReference type="NCBI Taxonomy" id="1504633"/>
    <lineage>
        <taxon>Eukaryota</taxon>
        <taxon>Viridiplantae</taxon>
        <taxon>Streptophyta</taxon>
        <taxon>Embryophyta</taxon>
        <taxon>Tracheophyta</taxon>
        <taxon>Spermatophyta</taxon>
        <taxon>Magnoliopsida</taxon>
        <taxon>Liliopsida</taxon>
        <taxon>Poales</taxon>
        <taxon>Poaceae</taxon>
        <taxon>PACMAD clade</taxon>
        <taxon>Panicoideae</taxon>
        <taxon>Panicodae</taxon>
        <taxon>Paniceae</taxon>
        <taxon>Panicinae</taxon>
        <taxon>Panicum</taxon>
        <taxon>Panicum sect. Panicum</taxon>
    </lineage>
</organism>
<gene>
    <name evidence="2" type="ORF">GQ55_9G099300</name>
</gene>
<protein>
    <submittedName>
        <fullName evidence="2">Uncharacterized protein</fullName>
    </submittedName>
</protein>
<feature type="compositionally biased region" description="Polar residues" evidence="1">
    <location>
        <begin position="50"/>
        <end position="63"/>
    </location>
</feature>
<keyword evidence="3" id="KW-1185">Reference proteome</keyword>
<name>A0A2T7C1K7_9POAL</name>